<evidence type="ECO:0000313" key="4">
    <source>
        <dbReference type="EMBL" id="ENN71424.1"/>
    </source>
</evidence>
<keyword evidence="2 3" id="KW-0040">ANK repeat</keyword>
<evidence type="ECO:0000256" key="1">
    <source>
        <dbReference type="ARBA" id="ARBA00022737"/>
    </source>
</evidence>
<dbReference type="InterPro" id="IPR036770">
    <property type="entry name" value="Ankyrin_rpt-contain_sf"/>
</dbReference>
<proteinExistence type="predicted"/>
<dbReference type="PROSITE" id="PS50297">
    <property type="entry name" value="ANK_REP_REGION"/>
    <property type="match status" value="1"/>
</dbReference>
<reference evidence="4 6" key="1">
    <citation type="journal article" date="2013" name="Genome Biol.">
        <title>Draft genome of the mountain pine beetle, Dendroctonus ponderosae Hopkins, a major forest pest.</title>
        <authorList>
            <person name="Keeling C.I."/>
            <person name="Yuen M.M."/>
            <person name="Liao N.Y."/>
            <person name="Docking T.R."/>
            <person name="Chan S.K."/>
            <person name="Taylor G.A."/>
            <person name="Palmquist D.L."/>
            <person name="Jackman S.D."/>
            <person name="Nguyen A."/>
            <person name="Li M."/>
            <person name="Henderson H."/>
            <person name="Janes J.K."/>
            <person name="Zhao Y."/>
            <person name="Pandoh P."/>
            <person name="Moore R."/>
            <person name="Sperling F.A."/>
            <person name="Huber D.P."/>
            <person name="Birol I."/>
            <person name="Jones S.J."/>
            <person name="Bohlmann J."/>
        </authorList>
    </citation>
    <scope>NUCLEOTIDE SEQUENCE</scope>
</reference>
<dbReference type="OMA" id="NRYVKPD"/>
<dbReference type="HOGENOM" id="CLU_000134_19_0_1"/>
<dbReference type="SUPFAM" id="SSF48403">
    <property type="entry name" value="Ankyrin repeat"/>
    <property type="match status" value="1"/>
</dbReference>
<dbReference type="EMBL" id="KB741269">
    <property type="protein sequence ID" value="ENN71424.1"/>
    <property type="molecule type" value="Genomic_DNA"/>
</dbReference>
<dbReference type="PANTHER" id="PTHR24198:SF165">
    <property type="entry name" value="ANKYRIN REPEAT-CONTAINING PROTEIN-RELATED"/>
    <property type="match status" value="1"/>
</dbReference>
<keyword evidence="6" id="KW-1185">Reference proteome</keyword>
<dbReference type="Gene3D" id="1.25.40.20">
    <property type="entry name" value="Ankyrin repeat-containing domain"/>
    <property type="match status" value="1"/>
</dbReference>
<dbReference type="PROSITE" id="PS50088">
    <property type="entry name" value="ANK_REPEAT"/>
    <property type="match status" value="3"/>
</dbReference>
<dbReference type="OrthoDB" id="19174at2759"/>
<feature type="repeat" description="ANK" evidence="3">
    <location>
        <begin position="126"/>
        <end position="160"/>
    </location>
</feature>
<feature type="non-terminal residue" evidence="4">
    <location>
        <position position="1"/>
    </location>
</feature>
<organism evidence="4">
    <name type="scientific">Dendroctonus ponderosae</name>
    <name type="common">Mountain pine beetle</name>
    <dbReference type="NCBI Taxonomy" id="77166"/>
    <lineage>
        <taxon>Eukaryota</taxon>
        <taxon>Metazoa</taxon>
        <taxon>Ecdysozoa</taxon>
        <taxon>Arthropoda</taxon>
        <taxon>Hexapoda</taxon>
        <taxon>Insecta</taxon>
        <taxon>Pterygota</taxon>
        <taxon>Neoptera</taxon>
        <taxon>Endopterygota</taxon>
        <taxon>Coleoptera</taxon>
        <taxon>Polyphaga</taxon>
        <taxon>Cucujiformia</taxon>
        <taxon>Curculionidae</taxon>
        <taxon>Scolytinae</taxon>
        <taxon>Dendroctonus</taxon>
    </lineage>
</organism>
<dbReference type="Pfam" id="PF12796">
    <property type="entry name" value="Ank_2"/>
    <property type="match status" value="2"/>
</dbReference>
<evidence type="ECO:0000313" key="5">
    <source>
        <dbReference type="EnsemblMetazoa" id="XP_019769919.1"/>
    </source>
</evidence>
<dbReference type="PANTHER" id="PTHR24198">
    <property type="entry name" value="ANKYRIN REPEAT AND PROTEIN KINASE DOMAIN-CONTAINING PROTEIN"/>
    <property type="match status" value="1"/>
</dbReference>
<dbReference type="EnsemblMetazoa" id="XM_019914360.1">
    <property type="protein sequence ID" value="XP_019769919.1"/>
    <property type="gene ID" value="LOC109544268"/>
</dbReference>
<gene>
    <name evidence="5" type="primary">109544268</name>
    <name evidence="4" type="ORF">YQE_11844</name>
</gene>
<accession>N6SUR0</accession>
<keyword evidence="1" id="KW-0677">Repeat</keyword>
<feature type="repeat" description="ANK" evidence="3">
    <location>
        <begin position="97"/>
        <end position="125"/>
    </location>
</feature>
<dbReference type="KEGG" id="dpa:109544268"/>
<evidence type="ECO:0000256" key="2">
    <source>
        <dbReference type="ARBA" id="ARBA00023043"/>
    </source>
</evidence>
<evidence type="ECO:0000313" key="6">
    <source>
        <dbReference type="Proteomes" id="UP000019118"/>
    </source>
</evidence>
<dbReference type="AlphaFoldDB" id="N6SUR0"/>
<reference evidence="5" key="2">
    <citation type="submission" date="2024-08" db="UniProtKB">
        <authorList>
            <consortium name="EnsemblMetazoa"/>
        </authorList>
    </citation>
    <scope>IDENTIFICATION</scope>
</reference>
<name>N6SUR0_DENPD</name>
<dbReference type="SMART" id="SM00248">
    <property type="entry name" value="ANK"/>
    <property type="match status" value="4"/>
</dbReference>
<feature type="repeat" description="ANK" evidence="3">
    <location>
        <begin position="60"/>
        <end position="92"/>
    </location>
</feature>
<sequence length="207" mass="22760">MSDHIFLSDCEDVSEEIDASRNPSDNIERALLEAAGKGRLEVVKEIISRNPNLINATDADQYTPLHRACYSNKVDIVKYLVEHGADLSALTELKWQPLHCCSHWGHADCAAVLLENGADPNALTEGGQTPLHIAATKPGGYKIVQLLLMHEGTDPNIQNGNGEIAYDLAKRSSQYYNIFEMADPSFSIENINKLEGDIKSNTKNIKG</sequence>
<dbReference type="Proteomes" id="UP000019118">
    <property type="component" value="Unassembled WGS sequence"/>
</dbReference>
<evidence type="ECO:0000256" key="3">
    <source>
        <dbReference type="PROSITE-ProRule" id="PRU00023"/>
    </source>
</evidence>
<protein>
    <submittedName>
        <fullName evidence="4 5">Uncharacterized protein</fullName>
    </submittedName>
</protein>
<dbReference type="InterPro" id="IPR002110">
    <property type="entry name" value="Ankyrin_rpt"/>
</dbReference>